<keyword evidence="9" id="KW-0282">Flagellum</keyword>
<feature type="compositionally biased region" description="Basic and acidic residues" evidence="7">
    <location>
        <begin position="26"/>
        <end position="38"/>
    </location>
</feature>
<dbReference type="InterPro" id="IPR031316">
    <property type="entry name" value="FlgM_C"/>
</dbReference>
<dbReference type="InterPro" id="IPR035890">
    <property type="entry name" value="Anti-sigma-28_factor_FlgM_sf"/>
</dbReference>
<keyword evidence="10" id="KW-1185">Reference proteome</keyword>
<proteinExistence type="inferred from homology"/>
<keyword evidence="9" id="KW-0966">Cell projection</keyword>
<keyword evidence="3" id="KW-0678">Repressor</keyword>
<evidence type="ECO:0000256" key="5">
    <source>
        <dbReference type="ARBA" id="ARBA00023015"/>
    </source>
</evidence>
<evidence type="ECO:0000256" key="7">
    <source>
        <dbReference type="SAM" id="MobiDB-lite"/>
    </source>
</evidence>
<feature type="region of interest" description="Disordered" evidence="7">
    <location>
        <begin position="19"/>
        <end position="38"/>
    </location>
</feature>
<organism evidence="9 10">
    <name type="scientific">Neobacillus mesonae</name>
    <dbReference type="NCBI Taxonomy" id="1193713"/>
    <lineage>
        <taxon>Bacteria</taxon>
        <taxon>Bacillati</taxon>
        <taxon>Bacillota</taxon>
        <taxon>Bacilli</taxon>
        <taxon>Bacillales</taxon>
        <taxon>Bacillaceae</taxon>
        <taxon>Neobacillus</taxon>
    </lineage>
</organism>
<protein>
    <recommendedName>
        <fullName evidence="2">Negative regulator of flagellin synthesis</fullName>
    </recommendedName>
</protein>
<evidence type="ECO:0000256" key="1">
    <source>
        <dbReference type="ARBA" id="ARBA00005322"/>
    </source>
</evidence>
<sequence length="91" mass="10456">MKINPINPINRIDAAYQAYQKNSQSRTEDTKKTQTDKLELSNEAQLQIQKEKDAKIEQLKQQIANGTYKVDSEKLADKLLSFWKSGAKIDE</sequence>
<dbReference type="STRING" id="1193713.GCA_001636315_01848"/>
<dbReference type="Proteomes" id="UP000282892">
    <property type="component" value="Chromosome"/>
</dbReference>
<evidence type="ECO:0000313" key="10">
    <source>
        <dbReference type="Proteomes" id="UP000282892"/>
    </source>
</evidence>
<evidence type="ECO:0000256" key="6">
    <source>
        <dbReference type="ARBA" id="ARBA00023163"/>
    </source>
</evidence>
<keyword evidence="6" id="KW-0804">Transcription</keyword>
<dbReference type="EMBL" id="CP022572">
    <property type="protein sequence ID" value="AZU64191.1"/>
    <property type="molecule type" value="Genomic_DNA"/>
</dbReference>
<dbReference type="Pfam" id="PF04316">
    <property type="entry name" value="FlgM"/>
    <property type="match status" value="1"/>
</dbReference>
<keyword evidence="5" id="KW-0805">Transcription regulation</keyword>
<reference evidence="9 10" key="1">
    <citation type="submission" date="2017-07" db="EMBL/GenBank/DDBJ databases">
        <title>The complete genome sequence of Bacillus mesonae strain H20-5, an efficient strain improving plant abiotic stress resistance.</title>
        <authorList>
            <person name="Kim S.Y."/>
            <person name="Song H."/>
            <person name="Sang M.K."/>
            <person name="Weon H.-Y."/>
            <person name="Song J."/>
        </authorList>
    </citation>
    <scope>NUCLEOTIDE SEQUENCE [LARGE SCALE GENOMIC DNA]</scope>
    <source>
        <strain evidence="9 10">H20-5</strain>
    </source>
</reference>
<comment type="similarity">
    <text evidence="1">Belongs to the FlgM family.</text>
</comment>
<keyword evidence="9" id="KW-0969">Cilium</keyword>
<dbReference type="KEGG" id="nmk:CHR53_24750"/>
<evidence type="ECO:0000256" key="2">
    <source>
        <dbReference type="ARBA" id="ARBA00017823"/>
    </source>
</evidence>
<accession>A0A3T0I4D5</accession>
<evidence type="ECO:0000256" key="3">
    <source>
        <dbReference type="ARBA" id="ARBA00022491"/>
    </source>
</evidence>
<dbReference type="AlphaFoldDB" id="A0A3T0I4D5"/>
<dbReference type="InterPro" id="IPR007412">
    <property type="entry name" value="FlgM"/>
</dbReference>
<dbReference type="RefSeq" id="WP_066388343.1">
    <property type="nucleotide sequence ID" value="NZ_CP022572.1"/>
</dbReference>
<dbReference type="GO" id="GO:0044781">
    <property type="term" value="P:bacterial-type flagellum organization"/>
    <property type="evidence" value="ECO:0007669"/>
    <property type="project" value="UniProtKB-KW"/>
</dbReference>
<evidence type="ECO:0000256" key="4">
    <source>
        <dbReference type="ARBA" id="ARBA00022795"/>
    </source>
</evidence>
<keyword evidence="4" id="KW-1005">Bacterial flagellum biogenesis</keyword>
<evidence type="ECO:0000313" key="9">
    <source>
        <dbReference type="EMBL" id="AZU64191.1"/>
    </source>
</evidence>
<feature type="domain" description="Anti-sigma-28 factor FlgM C-terminal" evidence="8">
    <location>
        <begin position="36"/>
        <end position="80"/>
    </location>
</feature>
<dbReference type="SUPFAM" id="SSF101498">
    <property type="entry name" value="Anti-sigma factor FlgM"/>
    <property type="match status" value="1"/>
</dbReference>
<evidence type="ECO:0000259" key="8">
    <source>
        <dbReference type="Pfam" id="PF04316"/>
    </source>
</evidence>
<dbReference type="GO" id="GO:0045892">
    <property type="term" value="P:negative regulation of DNA-templated transcription"/>
    <property type="evidence" value="ECO:0007669"/>
    <property type="project" value="InterPro"/>
</dbReference>
<dbReference type="NCBIfam" id="TIGR03824">
    <property type="entry name" value="FlgM_jcvi"/>
    <property type="match status" value="1"/>
</dbReference>
<gene>
    <name evidence="9" type="primary">flgM</name>
    <name evidence="9" type="ORF">CHR53_24750</name>
</gene>
<name>A0A3T0I4D5_9BACI</name>
<dbReference type="OrthoDB" id="2991036at2"/>